<proteinExistence type="predicted"/>
<name>A0A0B6XXH8_9EUPU</name>
<sequence>ALPISLLKNCGTILFFYYKDVCKLNMKATDGMNTLNWEKLVRFPAVRTS</sequence>
<accession>A0A0B6XXH8</accession>
<feature type="non-terminal residue" evidence="1">
    <location>
        <position position="1"/>
    </location>
</feature>
<evidence type="ECO:0000313" key="1">
    <source>
        <dbReference type="EMBL" id="CEK48563.1"/>
    </source>
</evidence>
<gene>
    <name evidence="1" type="primary">ORF4427</name>
</gene>
<protein>
    <submittedName>
        <fullName evidence="1">Uncharacterized protein</fullName>
    </submittedName>
</protein>
<organism evidence="1">
    <name type="scientific">Arion vulgaris</name>
    <dbReference type="NCBI Taxonomy" id="1028688"/>
    <lineage>
        <taxon>Eukaryota</taxon>
        <taxon>Metazoa</taxon>
        <taxon>Spiralia</taxon>
        <taxon>Lophotrochozoa</taxon>
        <taxon>Mollusca</taxon>
        <taxon>Gastropoda</taxon>
        <taxon>Heterobranchia</taxon>
        <taxon>Euthyneura</taxon>
        <taxon>Panpulmonata</taxon>
        <taxon>Eupulmonata</taxon>
        <taxon>Stylommatophora</taxon>
        <taxon>Helicina</taxon>
        <taxon>Arionoidea</taxon>
        <taxon>Arionidae</taxon>
        <taxon>Arion</taxon>
    </lineage>
</organism>
<reference evidence="1" key="1">
    <citation type="submission" date="2014-12" db="EMBL/GenBank/DDBJ databases">
        <title>Insight into the proteome of Arion vulgaris.</title>
        <authorList>
            <person name="Aradska J."/>
            <person name="Bulat T."/>
            <person name="Smidak R."/>
            <person name="Sarate P."/>
            <person name="Gangsoo J."/>
            <person name="Sialana F."/>
            <person name="Bilban M."/>
            <person name="Lubec G."/>
        </authorList>
    </citation>
    <scope>NUCLEOTIDE SEQUENCE</scope>
    <source>
        <tissue evidence="1">Skin</tissue>
    </source>
</reference>
<dbReference type="EMBL" id="HACG01001698">
    <property type="protein sequence ID" value="CEK48563.1"/>
    <property type="molecule type" value="Transcribed_RNA"/>
</dbReference>
<dbReference type="AlphaFoldDB" id="A0A0B6XXH8"/>